<gene>
    <name evidence="1" type="ORF">G4Y79_03605</name>
</gene>
<accession>A0A7S8EAP9</accession>
<dbReference type="AlphaFoldDB" id="A0A7S8EAP9"/>
<dbReference type="EMBL" id="CP062983">
    <property type="protein sequence ID" value="QPC83480.1"/>
    <property type="molecule type" value="Genomic_DNA"/>
</dbReference>
<sequence length="358" mass="39419">MSHYADQRIISEMTTIRREVLLPDEAIGQVRVLQGQRVDIRDSVARGIIPARHIIIEAAKELRLRNPADLPKKLLKRVGARVQEGEPIAGDDPKRGRRVMSPVRGLIVHVGDGRIIMQSMPRVINLEAGVRGRVIELYPRGVAIEAVGTLIQGIWGNGRSTIATLRLVPHKGGMQGLPKDTLEAGYRNEVVLSPETLTSTHLKIAQVRQFAGLIVPSMPAALIPEALASDVTIMVTEGFGNQRMPEDVLTLFTDCQGYQVTLDGFTPRRNAVRRPEAVVNRPRRDDLPATPDARLPLRPGMRIRVSRAPYQGQLGRILNTSLEPHMLSNGLRTPCAEVELLGGEIVWLPAADLELTGR</sequence>
<dbReference type="Proteomes" id="UP000594468">
    <property type="component" value="Chromosome"/>
</dbReference>
<name>A0A7S8EAP9_9CHLR</name>
<evidence type="ECO:0000313" key="2">
    <source>
        <dbReference type="Proteomes" id="UP000594468"/>
    </source>
</evidence>
<protein>
    <recommendedName>
        <fullName evidence="3">KOW domain-containing protein</fullName>
    </recommendedName>
</protein>
<organism evidence="1 2">
    <name type="scientific">Phototrophicus methaneseepsis</name>
    <dbReference type="NCBI Taxonomy" id="2710758"/>
    <lineage>
        <taxon>Bacteria</taxon>
        <taxon>Bacillati</taxon>
        <taxon>Chloroflexota</taxon>
        <taxon>Candidatus Thermofontia</taxon>
        <taxon>Phototrophicales</taxon>
        <taxon>Phototrophicaceae</taxon>
        <taxon>Phototrophicus</taxon>
    </lineage>
</organism>
<evidence type="ECO:0008006" key="3">
    <source>
        <dbReference type="Google" id="ProtNLM"/>
    </source>
</evidence>
<keyword evidence="2" id="KW-1185">Reference proteome</keyword>
<dbReference type="RefSeq" id="WP_195171547.1">
    <property type="nucleotide sequence ID" value="NZ_CP062983.1"/>
</dbReference>
<evidence type="ECO:0000313" key="1">
    <source>
        <dbReference type="EMBL" id="QPC83480.1"/>
    </source>
</evidence>
<dbReference type="KEGG" id="pmet:G4Y79_03605"/>
<reference evidence="1 2" key="1">
    <citation type="submission" date="2020-02" db="EMBL/GenBank/DDBJ databases">
        <authorList>
            <person name="Zheng R.K."/>
            <person name="Sun C.M."/>
        </authorList>
    </citation>
    <scope>NUCLEOTIDE SEQUENCE [LARGE SCALE GENOMIC DNA]</scope>
    <source>
        <strain evidence="2">rifampicinis</strain>
    </source>
</reference>
<proteinExistence type="predicted"/>